<evidence type="ECO:0000256" key="2">
    <source>
        <dbReference type="ARBA" id="ARBA00009226"/>
    </source>
</evidence>
<dbReference type="PRINTS" id="PR00956">
    <property type="entry name" value="FLGMOTORFLIN"/>
</dbReference>
<dbReference type="InterPro" id="IPR012826">
    <property type="entry name" value="FliN"/>
</dbReference>
<dbReference type="InterPro" id="IPR051469">
    <property type="entry name" value="FliN/MopA/SpaO"/>
</dbReference>
<evidence type="ECO:0000256" key="4">
    <source>
        <dbReference type="ARBA" id="ARBA00022500"/>
    </source>
</evidence>
<name>A0ABP9FXC0_9MICC</name>
<dbReference type="Pfam" id="PF01052">
    <property type="entry name" value="FliMN_C"/>
    <property type="match status" value="1"/>
</dbReference>
<dbReference type="Gene3D" id="2.30.330.10">
    <property type="entry name" value="SpoA-like"/>
    <property type="match status" value="1"/>
</dbReference>
<evidence type="ECO:0000256" key="6">
    <source>
        <dbReference type="ARBA" id="ARBA00023136"/>
    </source>
</evidence>
<proteinExistence type="inferred from homology"/>
<comment type="similarity">
    <text evidence="2">Belongs to the FliN/MopA/SpaO family.</text>
</comment>
<dbReference type="SUPFAM" id="SSF101801">
    <property type="entry name" value="Surface presentation of antigens (SPOA)"/>
    <property type="match status" value="1"/>
</dbReference>
<evidence type="ECO:0000256" key="5">
    <source>
        <dbReference type="ARBA" id="ARBA00022779"/>
    </source>
</evidence>
<dbReference type="NCBIfam" id="TIGR02480">
    <property type="entry name" value="fliN"/>
    <property type="match status" value="1"/>
</dbReference>
<keyword evidence="3" id="KW-1003">Cell membrane</keyword>
<sequence>MTDTMPKSTGAMTAQASAAAQALAAALPVSTPVTPQPVATAHDDAIFSGAGHLAAGSFVGQANADLAVHLDPSVLGDSAALDPTLVAIDDVLRPALEAAVGVLGNGVLSNAPADSAQALLDDERSALFILQANIDGQTRAAGWFAVRLRDAAQDPASAVVQAVRASMPADSEDAGVAARLNRLNNVQMGLTVEIGRTRVSVRDVLALEPGAVIELDRNAGAPADVRLNGRLIAQGEVVVMDQDYGVRITRILDAAEGIS</sequence>
<gene>
    <name evidence="8" type="ORF">GCM10025790_15190</name>
</gene>
<keyword evidence="6" id="KW-0472">Membrane</keyword>
<dbReference type="Proteomes" id="UP001500368">
    <property type="component" value="Unassembled WGS sequence"/>
</dbReference>
<dbReference type="InterPro" id="IPR036429">
    <property type="entry name" value="SpoA-like_sf"/>
</dbReference>
<dbReference type="InterPro" id="IPR001172">
    <property type="entry name" value="FliN_T3SS_HrcQb"/>
</dbReference>
<evidence type="ECO:0000313" key="8">
    <source>
        <dbReference type="EMBL" id="GAA4920121.1"/>
    </source>
</evidence>
<feature type="domain" description="Flagellar motor switch protein FliN-like C-terminal" evidence="7">
    <location>
        <begin position="182"/>
        <end position="252"/>
    </location>
</feature>
<dbReference type="EMBL" id="BAABLW010000007">
    <property type="protein sequence ID" value="GAA4920121.1"/>
    <property type="molecule type" value="Genomic_DNA"/>
</dbReference>
<evidence type="ECO:0000256" key="1">
    <source>
        <dbReference type="ARBA" id="ARBA00004413"/>
    </source>
</evidence>
<dbReference type="PANTHER" id="PTHR43484:SF1">
    <property type="entry name" value="FLAGELLAR MOTOR SWITCH PROTEIN FLIN"/>
    <property type="match status" value="1"/>
</dbReference>
<dbReference type="RefSeq" id="WP_345477456.1">
    <property type="nucleotide sequence ID" value="NZ_BAABLW010000007.1"/>
</dbReference>
<dbReference type="PANTHER" id="PTHR43484">
    <property type="match status" value="1"/>
</dbReference>
<accession>A0ABP9FXC0</accession>
<keyword evidence="9" id="KW-1185">Reference proteome</keyword>
<evidence type="ECO:0000256" key="3">
    <source>
        <dbReference type="ARBA" id="ARBA00022475"/>
    </source>
</evidence>
<reference evidence="9" key="1">
    <citation type="journal article" date="2019" name="Int. J. Syst. Evol. Microbiol.">
        <title>The Global Catalogue of Microorganisms (GCM) 10K type strain sequencing project: providing services to taxonomists for standard genome sequencing and annotation.</title>
        <authorList>
            <consortium name="The Broad Institute Genomics Platform"/>
            <consortium name="The Broad Institute Genome Sequencing Center for Infectious Disease"/>
            <person name="Wu L."/>
            <person name="Ma J."/>
        </authorList>
    </citation>
    <scope>NUCLEOTIDE SEQUENCE [LARGE SCALE GENOMIC DNA]</scope>
    <source>
        <strain evidence="9">JCM 19129</strain>
    </source>
</reference>
<comment type="subcellular location">
    <subcellularLocation>
        <location evidence="1">Cell membrane</location>
        <topology evidence="1">Peripheral membrane protein</topology>
        <orientation evidence="1">Cytoplasmic side</orientation>
    </subcellularLocation>
</comment>
<keyword evidence="5" id="KW-0283">Flagellar rotation</keyword>
<comment type="caution">
    <text evidence="8">The sequence shown here is derived from an EMBL/GenBank/DDBJ whole genome shotgun (WGS) entry which is preliminary data.</text>
</comment>
<dbReference type="InterPro" id="IPR001543">
    <property type="entry name" value="FliN-like_C"/>
</dbReference>
<organism evidence="8 9">
    <name type="scientific">Nesterenkonia rhizosphaerae</name>
    <dbReference type="NCBI Taxonomy" id="1348272"/>
    <lineage>
        <taxon>Bacteria</taxon>
        <taxon>Bacillati</taxon>
        <taxon>Actinomycetota</taxon>
        <taxon>Actinomycetes</taxon>
        <taxon>Micrococcales</taxon>
        <taxon>Micrococcaceae</taxon>
        <taxon>Nesterenkonia</taxon>
    </lineage>
</organism>
<evidence type="ECO:0000259" key="7">
    <source>
        <dbReference type="Pfam" id="PF01052"/>
    </source>
</evidence>
<keyword evidence="4" id="KW-0145">Chemotaxis</keyword>
<protein>
    <recommendedName>
        <fullName evidence="7">Flagellar motor switch protein FliN-like C-terminal domain-containing protein</fullName>
    </recommendedName>
</protein>
<evidence type="ECO:0000313" key="9">
    <source>
        <dbReference type="Proteomes" id="UP001500368"/>
    </source>
</evidence>